<comment type="caution">
    <text evidence="1">The sequence shown here is derived from an EMBL/GenBank/DDBJ whole genome shotgun (WGS) entry which is preliminary data.</text>
</comment>
<dbReference type="AlphaFoldDB" id="A0A9X6RNM3"/>
<proteinExistence type="predicted"/>
<feature type="non-terminal residue" evidence="1">
    <location>
        <position position="166"/>
    </location>
</feature>
<organism evidence="1 2">
    <name type="scientific">Hypsibius exemplaris</name>
    <name type="common">Freshwater tardigrade</name>
    <dbReference type="NCBI Taxonomy" id="2072580"/>
    <lineage>
        <taxon>Eukaryota</taxon>
        <taxon>Metazoa</taxon>
        <taxon>Ecdysozoa</taxon>
        <taxon>Tardigrada</taxon>
        <taxon>Eutardigrada</taxon>
        <taxon>Parachela</taxon>
        <taxon>Hypsibioidea</taxon>
        <taxon>Hypsibiidae</taxon>
        <taxon>Hypsibius</taxon>
    </lineage>
</organism>
<dbReference type="EMBL" id="MTYJ01000448">
    <property type="protein sequence ID" value="OWA54724.1"/>
    <property type="molecule type" value="Genomic_DNA"/>
</dbReference>
<sequence>NPNGTKALIKNSATKVKAVSRPVGRRATPPSGYPKAQSSLMKTFASKFTGKTATIDTVKAVAENTIVMAGGAAVAGGVASAIGLTQTNLGDHQHCIECYFMPLENGTGEFVEQPKESMLNLDTASAAVIQNQADGTVNLVVCRVCDRWRSLLHRCHYPYCSREVLS</sequence>
<evidence type="ECO:0000313" key="2">
    <source>
        <dbReference type="Proteomes" id="UP000192578"/>
    </source>
</evidence>
<dbReference type="Proteomes" id="UP000192578">
    <property type="component" value="Unassembled WGS sequence"/>
</dbReference>
<reference evidence="2" key="1">
    <citation type="submission" date="2017-01" db="EMBL/GenBank/DDBJ databases">
        <title>Comparative genomics of anhydrobiosis in the tardigrade Hypsibius dujardini.</title>
        <authorList>
            <person name="Yoshida Y."/>
            <person name="Koutsovoulos G."/>
            <person name="Laetsch D."/>
            <person name="Stevens L."/>
            <person name="Kumar S."/>
            <person name="Horikawa D."/>
            <person name="Ishino K."/>
            <person name="Komine S."/>
            <person name="Tomita M."/>
            <person name="Blaxter M."/>
            <person name="Arakawa K."/>
        </authorList>
    </citation>
    <scope>NUCLEOTIDE SEQUENCE [LARGE SCALE GENOMIC DNA]</scope>
    <source>
        <strain evidence="2">Z151</strain>
    </source>
</reference>
<protein>
    <submittedName>
        <fullName evidence="1">Uncharacterized protein</fullName>
    </submittedName>
</protein>
<name>A0A9X6RNM3_HYPEX</name>
<keyword evidence="2" id="KW-1185">Reference proteome</keyword>
<evidence type="ECO:0000313" key="1">
    <source>
        <dbReference type="EMBL" id="OWA54724.1"/>
    </source>
</evidence>
<gene>
    <name evidence="1" type="ORF">BV898_20329</name>
</gene>
<accession>A0A9X6RNM3</accession>